<feature type="coiled-coil region" evidence="1">
    <location>
        <begin position="182"/>
        <end position="218"/>
    </location>
</feature>
<dbReference type="EMBL" id="CP067341">
    <property type="protein sequence ID" value="QQP10750.1"/>
    <property type="molecule type" value="Genomic_DNA"/>
</dbReference>
<dbReference type="Gene3D" id="3.30.479.30">
    <property type="entry name" value="Band 7 domain"/>
    <property type="match status" value="1"/>
</dbReference>
<organism evidence="4 5">
    <name type="scientific">Lysinibacillus agricola</name>
    <dbReference type="NCBI Taxonomy" id="2590012"/>
    <lineage>
        <taxon>Bacteria</taxon>
        <taxon>Bacillati</taxon>
        <taxon>Bacillota</taxon>
        <taxon>Bacilli</taxon>
        <taxon>Bacillales</taxon>
        <taxon>Bacillaceae</taxon>
        <taxon>Lysinibacillus</taxon>
    </lineage>
</organism>
<dbReference type="InterPro" id="IPR001107">
    <property type="entry name" value="Band_7"/>
</dbReference>
<keyword evidence="2" id="KW-1133">Transmembrane helix</keyword>
<keyword evidence="5" id="KW-1185">Reference proteome</keyword>
<keyword evidence="2" id="KW-0472">Membrane</keyword>
<reference evidence="4 5" key="1">
    <citation type="submission" date="2020-01" db="EMBL/GenBank/DDBJ databases">
        <authorList>
            <person name="Liu G."/>
            <person name="Liu B."/>
        </authorList>
    </citation>
    <scope>NUCLEOTIDE SEQUENCE [LARGE SCALE GENOMIC DNA]</scope>
    <source>
        <strain evidence="4 5">FJAT-51161</strain>
    </source>
</reference>
<gene>
    <name evidence="4" type="ORF">FJQ98_16010</name>
</gene>
<dbReference type="PANTHER" id="PTHR23222:SF0">
    <property type="entry name" value="PROHIBITIN 1"/>
    <property type="match status" value="1"/>
</dbReference>
<name>A0ABX7ALU2_9BACI</name>
<accession>A0ABX7ALU2</accession>
<dbReference type="SUPFAM" id="SSF117892">
    <property type="entry name" value="Band 7/SPFH domain"/>
    <property type="match status" value="1"/>
</dbReference>
<dbReference type="Proteomes" id="UP000596049">
    <property type="component" value="Chromosome"/>
</dbReference>
<evidence type="ECO:0000259" key="3">
    <source>
        <dbReference type="Pfam" id="PF01145"/>
    </source>
</evidence>
<feature type="domain" description="Band 7" evidence="3">
    <location>
        <begin position="29"/>
        <end position="211"/>
    </location>
</feature>
<evidence type="ECO:0000256" key="1">
    <source>
        <dbReference type="SAM" id="Coils"/>
    </source>
</evidence>
<dbReference type="Pfam" id="PF01145">
    <property type="entry name" value="Band_7"/>
    <property type="match status" value="1"/>
</dbReference>
<evidence type="ECO:0000313" key="4">
    <source>
        <dbReference type="EMBL" id="QQP10750.1"/>
    </source>
</evidence>
<proteinExistence type="predicted"/>
<evidence type="ECO:0000313" key="5">
    <source>
        <dbReference type="Proteomes" id="UP000596049"/>
    </source>
</evidence>
<dbReference type="PANTHER" id="PTHR23222">
    <property type="entry name" value="PROHIBITIN"/>
    <property type="match status" value="1"/>
</dbReference>
<dbReference type="CDD" id="cd03401">
    <property type="entry name" value="SPFH_prohibitin"/>
    <property type="match status" value="1"/>
</dbReference>
<protein>
    <submittedName>
        <fullName evidence="4">Prohibitin family protein</fullName>
    </submittedName>
</protein>
<dbReference type="RefSeq" id="WP_053595776.1">
    <property type="nucleotide sequence ID" value="NZ_CP067341.1"/>
</dbReference>
<dbReference type="InterPro" id="IPR000163">
    <property type="entry name" value="Prohibitin"/>
</dbReference>
<keyword evidence="1" id="KW-0175">Coiled coil</keyword>
<sequence>MSLKGILGLVGTGIGVLGLSIGLMVFVEKVPEGKVAVVYSPSNGAKEVLNPGWHLVGLLEKTQEYPTRVTIVKDNISVTTEDGKKITMPVRYEMKVDKSKVLDIFKELGSQKIEQIQEGYLAQKLFKSAREVVSGYSVLDIYGTKTSEASAKVTELMAKESDKLGFIIADVTLGTPELDENTQKAIDARVQASQELEKLKLEKQIAAEQAEKKRIEAKGTADAKIEKAKGESEANKLLSNSITPELLKLKEMEARMEHGWVSVQGANTTVVKE</sequence>
<feature type="transmembrane region" description="Helical" evidence="2">
    <location>
        <begin position="6"/>
        <end position="27"/>
    </location>
</feature>
<keyword evidence="2" id="KW-0812">Transmembrane</keyword>
<dbReference type="InterPro" id="IPR036013">
    <property type="entry name" value="Band_7/SPFH_dom_sf"/>
</dbReference>
<evidence type="ECO:0000256" key="2">
    <source>
        <dbReference type="SAM" id="Phobius"/>
    </source>
</evidence>